<comment type="caution">
    <text evidence="1">The sequence shown here is derived from an EMBL/GenBank/DDBJ whole genome shotgun (WGS) entry which is preliminary data.</text>
</comment>
<organism evidence="1 2">
    <name type="scientific">Entomophthora muscae</name>
    <dbReference type="NCBI Taxonomy" id="34485"/>
    <lineage>
        <taxon>Eukaryota</taxon>
        <taxon>Fungi</taxon>
        <taxon>Fungi incertae sedis</taxon>
        <taxon>Zoopagomycota</taxon>
        <taxon>Entomophthoromycotina</taxon>
        <taxon>Entomophthoromycetes</taxon>
        <taxon>Entomophthorales</taxon>
        <taxon>Entomophthoraceae</taxon>
        <taxon>Entomophthora</taxon>
    </lineage>
</organism>
<sequence>MQISLLLASATSTALAAITCNVPDNKPSSIPLGCQVCLDSIIISNNSSTWPTAKLALQEIRGRLVVQAAIPEHLDIPLTVETLELNGKFPKGTKFKKIVTGVLEINKVESEGIIFDKMKPLVIKVDRSRVAIQGVSSSTISTLDIHGSTLERTVFHNLQKVGSLSMAASHVDIKDLLPSLREAHVVNFSHMQSTCIELPITKITGTIRFFFNEQLHSIDFPELTEVKGYFLGEGFATIPAVNIPKLVTTTAIRMYVKTGSLTIPTQLITPRPSYLLEATPLQYIKYKSPNMQFGTSTTPPPYCTLIV</sequence>
<evidence type="ECO:0000313" key="2">
    <source>
        <dbReference type="Proteomes" id="UP001165960"/>
    </source>
</evidence>
<name>A0ACC2UG58_9FUNG</name>
<evidence type="ECO:0000313" key="1">
    <source>
        <dbReference type="EMBL" id="KAJ9086035.1"/>
    </source>
</evidence>
<proteinExistence type="predicted"/>
<gene>
    <name evidence="1" type="ORF">DSO57_1008264</name>
</gene>
<dbReference type="EMBL" id="QTSX02000735">
    <property type="protein sequence ID" value="KAJ9086035.1"/>
    <property type="molecule type" value="Genomic_DNA"/>
</dbReference>
<protein>
    <submittedName>
        <fullName evidence="1">Uncharacterized protein</fullName>
    </submittedName>
</protein>
<keyword evidence="2" id="KW-1185">Reference proteome</keyword>
<dbReference type="Proteomes" id="UP001165960">
    <property type="component" value="Unassembled WGS sequence"/>
</dbReference>
<accession>A0ACC2UG58</accession>
<reference evidence="1" key="1">
    <citation type="submission" date="2022-04" db="EMBL/GenBank/DDBJ databases">
        <title>Genome of the entomopathogenic fungus Entomophthora muscae.</title>
        <authorList>
            <person name="Elya C."/>
            <person name="Lovett B.R."/>
            <person name="Lee E."/>
            <person name="Macias A.M."/>
            <person name="Hajek A.E."/>
            <person name="De Bivort B.L."/>
            <person name="Kasson M.T."/>
            <person name="De Fine Licht H.H."/>
            <person name="Stajich J.E."/>
        </authorList>
    </citation>
    <scope>NUCLEOTIDE SEQUENCE</scope>
    <source>
        <strain evidence="1">Berkeley</strain>
    </source>
</reference>